<evidence type="ECO:0000313" key="2">
    <source>
        <dbReference type="EMBL" id="GAA2877694.1"/>
    </source>
</evidence>
<comment type="caution">
    <text evidence="2">The sequence shown here is derived from an EMBL/GenBank/DDBJ whole genome shotgun (WGS) entry which is preliminary data.</text>
</comment>
<organism evidence="2 3">
    <name type="scientific">Streptosporangium fragile</name>
    <dbReference type="NCBI Taxonomy" id="46186"/>
    <lineage>
        <taxon>Bacteria</taxon>
        <taxon>Bacillati</taxon>
        <taxon>Actinomycetota</taxon>
        <taxon>Actinomycetes</taxon>
        <taxon>Streptosporangiales</taxon>
        <taxon>Streptosporangiaceae</taxon>
        <taxon>Streptosporangium</taxon>
    </lineage>
</organism>
<dbReference type="Gene3D" id="3.50.50.60">
    <property type="entry name" value="FAD/NAD(P)-binding domain"/>
    <property type="match status" value="2"/>
</dbReference>
<dbReference type="SUPFAM" id="SSF51905">
    <property type="entry name" value="FAD/NAD(P)-binding domain"/>
    <property type="match status" value="1"/>
</dbReference>
<evidence type="ECO:0000313" key="3">
    <source>
        <dbReference type="Proteomes" id="UP001500831"/>
    </source>
</evidence>
<evidence type="ECO:0000259" key="1">
    <source>
        <dbReference type="Pfam" id="PF07992"/>
    </source>
</evidence>
<keyword evidence="3" id="KW-1185">Reference proteome</keyword>
<proteinExistence type="predicted"/>
<protein>
    <recommendedName>
        <fullName evidence="1">FAD/NAD(P)-binding domain-containing protein</fullName>
    </recommendedName>
</protein>
<dbReference type="PANTHER" id="PTHR43014:SF2">
    <property type="entry name" value="MERCURIC REDUCTASE"/>
    <property type="match status" value="1"/>
</dbReference>
<gene>
    <name evidence="2" type="ORF">GCM10010517_39340</name>
</gene>
<dbReference type="Pfam" id="PF07992">
    <property type="entry name" value="Pyr_redox_2"/>
    <property type="match status" value="1"/>
</dbReference>
<dbReference type="InterPro" id="IPR036188">
    <property type="entry name" value="FAD/NAD-bd_sf"/>
</dbReference>
<dbReference type="PANTHER" id="PTHR43014">
    <property type="entry name" value="MERCURIC REDUCTASE"/>
    <property type="match status" value="1"/>
</dbReference>
<dbReference type="EMBL" id="BAAAVI010000026">
    <property type="protein sequence ID" value="GAA2877694.1"/>
    <property type="molecule type" value="Genomic_DNA"/>
</dbReference>
<accession>A0ABN3W0G2</accession>
<dbReference type="Proteomes" id="UP001500831">
    <property type="component" value="Unassembled WGS sequence"/>
</dbReference>
<name>A0ABN3W0G2_9ACTN</name>
<dbReference type="InterPro" id="IPR023753">
    <property type="entry name" value="FAD/NAD-binding_dom"/>
</dbReference>
<reference evidence="2 3" key="1">
    <citation type="journal article" date="2019" name="Int. J. Syst. Evol. Microbiol.">
        <title>The Global Catalogue of Microorganisms (GCM) 10K type strain sequencing project: providing services to taxonomists for standard genome sequencing and annotation.</title>
        <authorList>
            <consortium name="The Broad Institute Genomics Platform"/>
            <consortium name="The Broad Institute Genome Sequencing Center for Infectious Disease"/>
            <person name="Wu L."/>
            <person name="Ma J."/>
        </authorList>
    </citation>
    <scope>NUCLEOTIDE SEQUENCE [LARGE SCALE GENOMIC DNA]</scope>
    <source>
        <strain evidence="2 3">JCM 6242</strain>
    </source>
</reference>
<feature type="domain" description="FAD/NAD(P)-binding" evidence="1">
    <location>
        <begin position="29"/>
        <end position="84"/>
    </location>
</feature>
<sequence>MTGGAEVDAERALAWRDFMVSDYSDAGQERWLADNGIDLLRGTGRLAGPGVVEVSGVRYGADHIVIATGSSPVIPPVPGLEDLAGIRAT</sequence>